<dbReference type="RefSeq" id="WP_069909973.1">
    <property type="nucleotide sequence ID" value="NZ_LAJE02000184.1"/>
</dbReference>
<dbReference type="Pfam" id="PF03724">
    <property type="entry name" value="META"/>
    <property type="match status" value="1"/>
</dbReference>
<dbReference type="InterPro" id="IPR039366">
    <property type="entry name" value="Pilotin"/>
</dbReference>
<dbReference type="PANTHER" id="PTHR38013:SF1">
    <property type="entry name" value="GLYCOPROTEIN_POLYSACCHARIDE METABOLISM"/>
    <property type="match status" value="1"/>
</dbReference>
<name>A0A1E5XQD7_9HYPH</name>
<dbReference type="PANTHER" id="PTHR38013">
    <property type="entry name" value="GLYCOPROTEIN/POLYSACCHARIDE METABOLISM"/>
    <property type="match status" value="1"/>
</dbReference>
<dbReference type="Proteomes" id="UP000095463">
    <property type="component" value="Unassembled WGS sequence"/>
</dbReference>
<dbReference type="Gene3D" id="2.40.128.270">
    <property type="match status" value="1"/>
</dbReference>
<evidence type="ECO:0000259" key="1">
    <source>
        <dbReference type="Pfam" id="PF03724"/>
    </source>
</evidence>
<accession>A0A1E5XQD7</accession>
<reference evidence="2 3" key="1">
    <citation type="journal article" date="2015" name="Genome Announc.">
        <title>Genome Assemblies of Three Soil-Associated Devosia species: D. insulae, D. limi, and D. soli.</title>
        <authorList>
            <person name="Hassan Y.I."/>
            <person name="Lepp D."/>
            <person name="Zhou T."/>
        </authorList>
    </citation>
    <scope>NUCLEOTIDE SEQUENCE [LARGE SCALE GENOMIC DNA]</scope>
    <source>
        <strain evidence="2 3">DS-56</strain>
    </source>
</reference>
<dbReference type="EMBL" id="LAJE02000184">
    <property type="protein sequence ID" value="OEO30817.1"/>
    <property type="molecule type" value="Genomic_DNA"/>
</dbReference>
<gene>
    <name evidence="2" type="ORF">VW23_019300</name>
</gene>
<evidence type="ECO:0000313" key="2">
    <source>
        <dbReference type="EMBL" id="OEO30817.1"/>
    </source>
</evidence>
<comment type="caution">
    <text evidence="2">The sequence shown here is derived from an EMBL/GenBank/DDBJ whole genome shotgun (WGS) entry which is preliminary data.</text>
</comment>
<dbReference type="InterPro" id="IPR053196">
    <property type="entry name" value="Lipoprotein_YbaY-like"/>
</dbReference>
<dbReference type="Pfam" id="PF09619">
    <property type="entry name" value="YscW"/>
    <property type="match status" value="1"/>
</dbReference>
<dbReference type="InterPro" id="IPR005184">
    <property type="entry name" value="DUF306_Meta_HslJ"/>
</dbReference>
<feature type="domain" description="DUF306" evidence="1">
    <location>
        <begin position="146"/>
        <end position="250"/>
    </location>
</feature>
<dbReference type="AlphaFoldDB" id="A0A1E5XQD7"/>
<evidence type="ECO:0000313" key="3">
    <source>
        <dbReference type="Proteomes" id="UP000095463"/>
    </source>
</evidence>
<sequence length="253" mass="26641">MERTLLMGRRPAMALITGVMLASIAGVALGDGATITGTVVYRERMLLPEGAVATVRLEDVSLADAPARVIAETSVPARTSPTAFSIAFDPSQIEAGHTYAWRASITAGDELMFTTTERHTFDPQAAGVELLVQRVASSEAAALPLAGAWLAEDINGGGVIDYLQTTLEIAADGKVSGNGGCNRFSGSATIESDKITFGELASTMMACTEAAMDQEMKFHAALADARTYRIDAEQRKLFLSDTAGKVVAQFSAM</sequence>
<proteinExistence type="predicted"/>
<dbReference type="InterPro" id="IPR038670">
    <property type="entry name" value="HslJ-like_sf"/>
</dbReference>
<organism evidence="2 3">
    <name type="scientific">Devosia insulae DS-56</name>
    <dbReference type="NCBI Taxonomy" id="1116389"/>
    <lineage>
        <taxon>Bacteria</taxon>
        <taxon>Pseudomonadati</taxon>
        <taxon>Pseudomonadota</taxon>
        <taxon>Alphaproteobacteria</taxon>
        <taxon>Hyphomicrobiales</taxon>
        <taxon>Devosiaceae</taxon>
        <taxon>Devosia</taxon>
    </lineage>
</organism>
<protein>
    <recommendedName>
        <fullName evidence="1">DUF306 domain-containing protein</fullName>
    </recommendedName>
</protein>
<keyword evidence="3" id="KW-1185">Reference proteome</keyword>